<organism evidence="7 8">
    <name type="scientific">Pelagicoccus enzymogenes</name>
    <dbReference type="NCBI Taxonomy" id="2773457"/>
    <lineage>
        <taxon>Bacteria</taxon>
        <taxon>Pseudomonadati</taxon>
        <taxon>Verrucomicrobiota</taxon>
        <taxon>Opitutia</taxon>
        <taxon>Puniceicoccales</taxon>
        <taxon>Pelagicoccaceae</taxon>
        <taxon>Pelagicoccus</taxon>
    </lineage>
</organism>
<evidence type="ECO:0000313" key="8">
    <source>
        <dbReference type="Proteomes" id="UP000622317"/>
    </source>
</evidence>
<dbReference type="InterPro" id="IPR017536">
    <property type="entry name" value="Glutamine_synthetase_typeIII"/>
</dbReference>
<evidence type="ECO:0000256" key="1">
    <source>
        <dbReference type="ARBA" id="ARBA00001946"/>
    </source>
</evidence>
<keyword evidence="2 7" id="KW-0436">Ligase</keyword>
<dbReference type="SUPFAM" id="SSF54368">
    <property type="entry name" value="Glutamine synthetase, N-terminal domain"/>
    <property type="match status" value="1"/>
</dbReference>
<evidence type="ECO:0000256" key="4">
    <source>
        <dbReference type="PROSITE-ProRule" id="PRU01331"/>
    </source>
</evidence>
<protein>
    <submittedName>
        <fullName evidence="7">Type III glutamate--ammonia ligase</fullName>
        <ecNumber evidence="7">6.3.1.2</ecNumber>
    </submittedName>
</protein>
<dbReference type="Proteomes" id="UP000622317">
    <property type="component" value="Unassembled WGS sequence"/>
</dbReference>
<dbReference type="PANTHER" id="PTHR43785">
    <property type="entry name" value="GAMMA-GLUTAMYLPUTRESCINE SYNTHETASE"/>
    <property type="match status" value="1"/>
</dbReference>
<dbReference type="PANTHER" id="PTHR43785:SF14">
    <property type="entry name" value="GLUTAMINE SYNTHETASE"/>
    <property type="match status" value="1"/>
</dbReference>
<dbReference type="Gene3D" id="3.30.590.10">
    <property type="entry name" value="Glutamine synthetase/guanido kinase, catalytic domain"/>
    <property type="match status" value="1"/>
</dbReference>
<dbReference type="InterPro" id="IPR027303">
    <property type="entry name" value="Gln_synth_gly_rich_site"/>
</dbReference>
<dbReference type="SUPFAM" id="SSF55931">
    <property type="entry name" value="Glutamine synthetase/guanido kinase"/>
    <property type="match status" value="1"/>
</dbReference>
<dbReference type="InterPro" id="IPR014746">
    <property type="entry name" value="Gln_synth/guanido_kin_cat_dom"/>
</dbReference>
<feature type="domain" description="GS catalytic" evidence="6">
    <location>
        <begin position="129"/>
        <end position="476"/>
    </location>
</feature>
<dbReference type="PROSITE" id="PS00181">
    <property type="entry name" value="GLNA_ATP"/>
    <property type="match status" value="1"/>
</dbReference>
<dbReference type="GO" id="GO:0006542">
    <property type="term" value="P:glutamine biosynthetic process"/>
    <property type="evidence" value="ECO:0007669"/>
    <property type="project" value="InterPro"/>
</dbReference>
<dbReference type="InterPro" id="IPR036651">
    <property type="entry name" value="Gln_synt_N_sf"/>
</dbReference>
<dbReference type="PROSITE" id="PS51987">
    <property type="entry name" value="GS_CATALYTIC"/>
    <property type="match status" value="1"/>
</dbReference>
<dbReference type="EMBL" id="JACYFG010000036">
    <property type="protein sequence ID" value="MBD5780711.1"/>
    <property type="molecule type" value="Genomic_DNA"/>
</dbReference>
<keyword evidence="3" id="KW-0460">Magnesium</keyword>
<dbReference type="SMART" id="SM01230">
    <property type="entry name" value="Gln-synt_C"/>
    <property type="match status" value="1"/>
</dbReference>
<evidence type="ECO:0000256" key="3">
    <source>
        <dbReference type="ARBA" id="ARBA00022842"/>
    </source>
</evidence>
<name>A0A927FBG0_9BACT</name>
<reference evidence="7" key="1">
    <citation type="submission" date="2020-09" db="EMBL/GenBank/DDBJ databases">
        <title>Pelagicoccus enzymogenes sp. nov. with an EPS production, isolated from marine sediment.</title>
        <authorList>
            <person name="Feng X."/>
        </authorList>
    </citation>
    <scope>NUCLEOTIDE SEQUENCE</scope>
    <source>
        <strain evidence="7">NFK12</strain>
    </source>
</reference>
<proteinExistence type="inferred from homology"/>
<evidence type="ECO:0000256" key="5">
    <source>
        <dbReference type="RuleBase" id="RU000384"/>
    </source>
</evidence>
<dbReference type="EC" id="6.3.1.2" evidence="7"/>
<dbReference type="GO" id="GO:0004356">
    <property type="term" value="F:glutamine synthetase activity"/>
    <property type="evidence" value="ECO:0007669"/>
    <property type="project" value="UniProtKB-EC"/>
</dbReference>
<comment type="cofactor">
    <cofactor evidence="1">
        <name>Mg(2+)</name>
        <dbReference type="ChEBI" id="CHEBI:18420"/>
    </cofactor>
</comment>
<evidence type="ECO:0000313" key="7">
    <source>
        <dbReference type="EMBL" id="MBD5780711.1"/>
    </source>
</evidence>
<sequence length="476" mass="53690">MTAVSEIYQSHKKARGFAFEQSYPWSDEQLRGIQESLKKAGVKYCVGSYVDLHGTPKGKFVPLSHFEHFAHGSELYTGYALDGVGQAPNDDEIASVPDLGMIIPLPWNPEVAWIPADNTLHGKPYEVSARVALQKVLAQAKEMGFGMNLGIEAEVFVLKQDEDGRLQIPNTDDNLTKSCYDVKRFMDRYQWLDKMATAIDDLGWELYSLDHEDANSQFEFDFNYADALTMCDRFTFFRMMAKHYAAEEDLVATFMPKPFADKTGSGAHFNMSLFDLETGENLFKRPHAEDPRGLGITELGYQFMAGILKHGPALCATFAPTVNSYKRLVRRGLMAYYSWAPVFNSYGRNNRTNSLRVPMSGGRVESRNADAACNPYLAATLALAAGLEGIREKLDPGEPQEVNLYELSPEQMKERGISQLPTTLDEAVQAFANDPFTKATLGETLYSEFVSYKSEEWRLYHQSVSQWEIDKYARLY</sequence>
<evidence type="ECO:0000259" key="6">
    <source>
        <dbReference type="PROSITE" id="PS51987"/>
    </source>
</evidence>
<dbReference type="NCBIfam" id="TIGR03105">
    <property type="entry name" value="gln_synth_III"/>
    <property type="match status" value="1"/>
</dbReference>
<comment type="caution">
    <text evidence="7">The sequence shown here is derived from an EMBL/GenBank/DDBJ whole genome shotgun (WGS) entry which is preliminary data.</text>
</comment>
<dbReference type="Pfam" id="PF00120">
    <property type="entry name" value="Gln-synt_C"/>
    <property type="match status" value="1"/>
</dbReference>
<accession>A0A927FBG0</accession>
<evidence type="ECO:0000256" key="2">
    <source>
        <dbReference type="ARBA" id="ARBA00022598"/>
    </source>
</evidence>
<dbReference type="AlphaFoldDB" id="A0A927FBG0"/>
<dbReference type="RefSeq" id="WP_191617807.1">
    <property type="nucleotide sequence ID" value="NZ_JACYFG010000036.1"/>
</dbReference>
<dbReference type="Gene3D" id="3.10.20.70">
    <property type="entry name" value="Glutamine synthetase, N-terminal domain"/>
    <property type="match status" value="1"/>
</dbReference>
<dbReference type="InterPro" id="IPR008146">
    <property type="entry name" value="Gln_synth_cat_dom"/>
</dbReference>
<keyword evidence="8" id="KW-1185">Reference proteome</keyword>
<gene>
    <name evidence="7" type="primary">glnT</name>
    <name evidence="7" type="ORF">IEN85_14520</name>
</gene>
<comment type="similarity">
    <text evidence="4 5">Belongs to the glutamine synthetase family.</text>
</comment>